<name>A0A1M5BUC4_9CLOT</name>
<accession>A0A1M5BUC4</accession>
<evidence type="ECO:0000256" key="6">
    <source>
        <dbReference type="SAM" id="Phobius"/>
    </source>
</evidence>
<keyword evidence="5 6" id="KW-0472">Membrane</keyword>
<evidence type="ECO:0000313" key="7">
    <source>
        <dbReference type="EMBL" id="SHF46016.1"/>
    </source>
</evidence>
<dbReference type="OrthoDB" id="9813906at2"/>
<reference evidence="7 8" key="1">
    <citation type="submission" date="2016-11" db="EMBL/GenBank/DDBJ databases">
        <authorList>
            <person name="Jaros S."/>
            <person name="Januszkiewicz K."/>
            <person name="Wedrychowicz H."/>
        </authorList>
    </citation>
    <scope>NUCLEOTIDE SEQUENCE [LARGE SCALE GENOMIC DNA]</scope>
    <source>
        <strain evidence="7 8">DSM 17459</strain>
    </source>
</reference>
<dbReference type="RefSeq" id="WP_072854377.1">
    <property type="nucleotide sequence ID" value="NZ_FQVI01000030.1"/>
</dbReference>
<organism evidence="7 8">
    <name type="scientific">Lactonifactor longoviformis DSM 17459</name>
    <dbReference type="NCBI Taxonomy" id="1122155"/>
    <lineage>
        <taxon>Bacteria</taxon>
        <taxon>Bacillati</taxon>
        <taxon>Bacillota</taxon>
        <taxon>Clostridia</taxon>
        <taxon>Eubacteriales</taxon>
        <taxon>Clostridiaceae</taxon>
        <taxon>Lactonifactor</taxon>
    </lineage>
</organism>
<evidence type="ECO:0000256" key="2">
    <source>
        <dbReference type="ARBA" id="ARBA00022475"/>
    </source>
</evidence>
<dbReference type="CDD" id="cd06579">
    <property type="entry name" value="TM_PBP1_transp_AraH_like"/>
    <property type="match status" value="1"/>
</dbReference>
<feature type="transmembrane region" description="Helical" evidence="6">
    <location>
        <begin position="170"/>
        <end position="191"/>
    </location>
</feature>
<dbReference type="GO" id="GO:0022857">
    <property type="term" value="F:transmembrane transporter activity"/>
    <property type="evidence" value="ECO:0007669"/>
    <property type="project" value="InterPro"/>
</dbReference>
<dbReference type="STRING" id="1122155.SAMN02745158_03826"/>
<dbReference type="Pfam" id="PF02653">
    <property type="entry name" value="BPD_transp_2"/>
    <property type="match status" value="1"/>
</dbReference>
<dbReference type="EMBL" id="FQVI01000030">
    <property type="protein sequence ID" value="SHF46016.1"/>
    <property type="molecule type" value="Genomic_DNA"/>
</dbReference>
<comment type="subcellular location">
    <subcellularLocation>
        <location evidence="1">Cell membrane</location>
        <topology evidence="1">Multi-pass membrane protein</topology>
    </subcellularLocation>
</comment>
<evidence type="ECO:0000256" key="4">
    <source>
        <dbReference type="ARBA" id="ARBA00022989"/>
    </source>
</evidence>
<dbReference type="PANTHER" id="PTHR32196">
    <property type="entry name" value="ABC TRANSPORTER PERMEASE PROTEIN YPHD-RELATED-RELATED"/>
    <property type="match status" value="1"/>
</dbReference>
<keyword evidence="4 6" id="KW-1133">Transmembrane helix</keyword>
<dbReference type="AlphaFoldDB" id="A0A1M5BUC4"/>
<feature type="transmembrane region" description="Helical" evidence="6">
    <location>
        <begin position="131"/>
        <end position="158"/>
    </location>
</feature>
<feature type="transmembrane region" description="Helical" evidence="6">
    <location>
        <begin position="27"/>
        <end position="47"/>
    </location>
</feature>
<evidence type="ECO:0000256" key="3">
    <source>
        <dbReference type="ARBA" id="ARBA00022692"/>
    </source>
</evidence>
<keyword evidence="8" id="KW-1185">Reference proteome</keyword>
<proteinExistence type="predicted"/>
<dbReference type="InterPro" id="IPR001851">
    <property type="entry name" value="ABC_transp_permease"/>
</dbReference>
<dbReference type="Proteomes" id="UP000184245">
    <property type="component" value="Unassembled WGS sequence"/>
</dbReference>
<keyword evidence="2" id="KW-1003">Cell membrane</keyword>
<sequence>MKAQLEKEKAWVGKYVNRSTVKNLSTLFALIAIWIALSIVSPYFLTISNFSNMFLQSANIMILAIGMTLILISGQIDLSLGSIEAFAGAVIAVLSVKYQLPIFAALLIALLVGTVCGFVNGFLVSRFNFPAFVATLSMQGIARGLALIITGGTSVYGFPELFKFLGQGKIGAVPFPVIIFLILLAVFGVVVKSTKFGVNLFAVGGNEEAAGLSGIDVKKTKMLVFIISGTLAALAGVIVTSRLNSGQATIGEADVMDTIASVVIGGTSLSGGIGSLRGTVVGVMITISIRNGLNIIGVSAYWQQVCIGLIIIAAILIDQFSKKER</sequence>
<protein>
    <submittedName>
        <fullName evidence="7">Ribose transport system permease protein</fullName>
    </submittedName>
</protein>
<dbReference type="GO" id="GO:0005886">
    <property type="term" value="C:plasma membrane"/>
    <property type="evidence" value="ECO:0007669"/>
    <property type="project" value="UniProtKB-SubCell"/>
</dbReference>
<evidence type="ECO:0000256" key="5">
    <source>
        <dbReference type="ARBA" id="ARBA00023136"/>
    </source>
</evidence>
<keyword evidence="3 6" id="KW-0812">Transmembrane</keyword>
<evidence type="ECO:0000313" key="8">
    <source>
        <dbReference type="Proteomes" id="UP000184245"/>
    </source>
</evidence>
<feature type="transmembrane region" description="Helical" evidence="6">
    <location>
        <begin position="222"/>
        <end position="239"/>
    </location>
</feature>
<evidence type="ECO:0000256" key="1">
    <source>
        <dbReference type="ARBA" id="ARBA00004651"/>
    </source>
</evidence>
<feature type="transmembrane region" description="Helical" evidence="6">
    <location>
        <begin position="102"/>
        <end position="124"/>
    </location>
</feature>
<gene>
    <name evidence="7" type="ORF">SAMN02745158_03826</name>
</gene>
<feature type="transmembrane region" description="Helical" evidence="6">
    <location>
        <begin position="300"/>
        <end position="317"/>
    </location>
</feature>